<dbReference type="AlphaFoldDB" id="A0A2V3UZ85"/>
<keyword evidence="1" id="KW-0472">Membrane</keyword>
<dbReference type="Pfam" id="PF06764">
    <property type="entry name" value="DUF1223"/>
    <property type="match status" value="1"/>
</dbReference>
<reference evidence="2 3" key="1">
    <citation type="submission" date="2018-05" db="EMBL/GenBank/DDBJ databases">
        <title>Genomic Encyclopedia of Type Strains, Phase IV (KMG-IV): sequencing the most valuable type-strain genomes for metagenomic binning, comparative biology and taxonomic classification.</title>
        <authorList>
            <person name="Goeker M."/>
        </authorList>
    </citation>
    <scope>NUCLEOTIDE SEQUENCE [LARGE SCALE GENOMIC DNA]</scope>
    <source>
        <strain evidence="2 3">DSM 3183</strain>
    </source>
</reference>
<protein>
    <recommendedName>
        <fullName evidence="4">DUF1223 domain-containing protein</fullName>
    </recommendedName>
</protein>
<feature type="transmembrane region" description="Helical" evidence="1">
    <location>
        <begin position="21"/>
        <end position="41"/>
    </location>
</feature>
<evidence type="ECO:0000313" key="2">
    <source>
        <dbReference type="EMBL" id="PXW73305.1"/>
    </source>
</evidence>
<evidence type="ECO:0008006" key="4">
    <source>
        <dbReference type="Google" id="ProtNLM"/>
    </source>
</evidence>
<sequence>MECPGKQCLGMARRAALKGCAMLKFWVPLLAVTGLAGFVMFNARVEPPSAAHAAQAASPAALTPSTAGPVVAELFTSQGCSSCPPADAVAARLARDPAILVISRPVTYWDRLGWKDSLGREENTRLQRQYGDKAFAGANIYTPQLVVDGRAQAVGSQEAKVRSLLATVAVARRKSGLSVRIAAAGMGKQVMLDGAGGQQAELVLVALASGRTVSIGAGENGGRKVHYTNVVLAERNLGAWTGGAQTVTITPDMLRVAGADRHALLVRQGPGGPVIGSAVI</sequence>
<keyword evidence="3" id="KW-1185">Reference proteome</keyword>
<dbReference type="SUPFAM" id="SSF52833">
    <property type="entry name" value="Thioredoxin-like"/>
    <property type="match status" value="1"/>
</dbReference>
<dbReference type="InterPro" id="IPR036249">
    <property type="entry name" value="Thioredoxin-like_sf"/>
</dbReference>
<dbReference type="EMBL" id="QJJM01000010">
    <property type="protein sequence ID" value="PXW73305.1"/>
    <property type="molecule type" value="Genomic_DNA"/>
</dbReference>
<evidence type="ECO:0000313" key="3">
    <source>
        <dbReference type="Proteomes" id="UP000248014"/>
    </source>
</evidence>
<proteinExistence type="predicted"/>
<dbReference type="PANTHER" id="PTHR36057">
    <property type="match status" value="1"/>
</dbReference>
<dbReference type="Proteomes" id="UP000248014">
    <property type="component" value="Unassembled WGS sequence"/>
</dbReference>
<gene>
    <name evidence="2" type="ORF">C7451_11032</name>
</gene>
<keyword evidence="1" id="KW-1133">Transmembrane helix</keyword>
<dbReference type="InterPro" id="IPR010634">
    <property type="entry name" value="DUF1223"/>
</dbReference>
<comment type="caution">
    <text evidence="2">The sequence shown here is derived from an EMBL/GenBank/DDBJ whole genome shotgun (WGS) entry which is preliminary data.</text>
</comment>
<accession>A0A2V3UZ85</accession>
<dbReference type="PANTHER" id="PTHR36057:SF1">
    <property type="entry name" value="LIPOPROTEIN LIPID ATTACHMENT SITE-LIKE PROTEIN, PUTATIVE (DUF1223)-RELATED"/>
    <property type="match status" value="1"/>
</dbReference>
<keyword evidence="1" id="KW-0812">Transmembrane</keyword>
<name>A0A2V3UZ85_9SPHN</name>
<organism evidence="2 3">
    <name type="scientific">Blastomonas natatoria</name>
    <dbReference type="NCBI Taxonomy" id="34015"/>
    <lineage>
        <taxon>Bacteria</taxon>
        <taxon>Pseudomonadati</taxon>
        <taxon>Pseudomonadota</taxon>
        <taxon>Alphaproteobacteria</taxon>
        <taxon>Sphingomonadales</taxon>
        <taxon>Sphingomonadaceae</taxon>
        <taxon>Blastomonas</taxon>
    </lineage>
</organism>
<evidence type="ECO:0000256" key="1">
    <source>
        <dbReference type="SAM" id="Phobius"/>
    </source>
</evidence>